<evidence type="ECO:0000256" key="6">
    <source>
        <dbReference type="ARBA" id="ARBA00022729"/>
    </source>
</evidence>
<feature type="domain" description="PapC N-terminal" evidence="11">
    <location>
        <begin position="43"/>
        <end position="183"/>
    </location>
</feature>
<dbReference type="GO" id="GO:0015473">
    <property type="term" value="F:fimbrial usher porin activity"/>
    <property type="evidence" value="ECO:0007669"/>
    <property type="project" value="InterPro"/>
</dbReference>
<dbReference type="InterPro" id="IPR043142">
    <property type="entry name" value="PapC-like_C_sf"/>
</dbReference>
<evidence type="ECO:0000256" key="3">
    <source>
        <dbReference type="ARBA" id="ARBA00022448"/>
    </source>
</evidence>
<gene>
    <name evidence="12" type="ORF">ABFV38_18115</name>
</gene>
<evidence type="ECO:0000256" key="1">
    <source>
        <dbReference type="ARBA" id="ARBA00004571"/>
    </source>
</evidence>
<reference evidence="12" key="1">
    <citation type="submission" date="2024-05" db="EMBL/GenBank/DDBJ databases">
        <title>Copy number flexibility facilitates heteroresistance to increasing antibiotic pressure and threatens the beta-lactam pipeline.</title>
        <authorList>
            <person name="Choby J.E."/>
            <person name="Weiss D.S."/>
        </authorList>
    </citation>
    <scope>NUCLEOTIDE SEQUENCE</scope>
    <source>
        <strain evidence="12">Mu1197</strain>
    </source>
</reference>
<evidence type="ECO:0000313" key="12">
    <source>
        <dbReference type="EMBL" id="XBM29802.1"/>
    </source>
</evidence>
<feature type="signal peptide" evidence="9">
    <location>
        <begin position="1"/>
        <end position="34"/>
    </location>
</feature>
<dbReference type="RefSeq" id="WP_348957696.1">
    <property type="nucleotide sequence ID" value="NZ_CP157375.1"/>
</dbReference>
<evidence type="ECO:0000256" key="4">
    <source>
        <dbReference type="ARBA" id="ARBA00022452"/>
    </source>
</evidence>
<dbReference type="Gene3D" id="2.60.40.2070">
    <property type="match status" value="1"/>
</dbReference>
<evidence type="ECO:0000256" key="8">
    <source>
        <dbReference type="ARBA" id="ARBA00023237"/>
    </source>
</evidence>
<protein>
    <submittedName>
        <fullName evidence="12">Fimbria/pilus outer membrane usher protein</fullName>
    </submittedName>
</protein>
<dbReference type="Pfam" id="PF13954">
    <property type="entry name" value="PapC_N"/>
    <property type="match status" value="1"/>
</dbReference>
<dbReference type="InterPro" id="IPR025949">
    <property type="entry name" value="PapC-like_C"/>
</dbReference>
<dbReference type="PANTHER" id="PTHR30451">
    <property type="entry name" value="OUTER MEMBRANE USHER PROTEIN"/>
    <property type="match status" value="1"/>
</dbReference>
<comment type="similarity">
    <text evidence="2">Belongs to the fimbrial export usher family.</text>
</comment>
<dbReference type="Gene3D" id="2.60.40.2610">
    <property type="entry name" value="Outer membrane usher protein FimD, plug domain"/>
    <property type="match status" value="1"/>
</dbReference>
<dbReference type="GO" id="GO:0009297">
    <property type="term" value="P:pilus assembly"/>
    <property type="evidence" value="ECO:0007669"/>
    <property type="project" value="InterPro"/>
</dbReference>
<dbReference type="PANTHER" id="PTHR30451:SF5">
    <property type="entry name" value="SLR0019 PROTEIN"/>
    <property type="match status" value="1"/>
</dbReference>
<feature type="domain" description="PapC-like C-terminal" evidence="10">
    <location>
        <begin position="771"/>
        <end position="831"/>
    </location>
</feature>
<keyword evidence="3" id="KW-0813">Transport</keyword>
<dbReference type="GO" id="GO:0009279">
    <property type="term" value="C:cell outer membrane"/>
    <property type="evidence" value="ECO:0007669"/>
    <property type="project" value="UniProtKB-SubCell"/>
</dbReference>
<dbReference type="Gene3D" id="2.60.40.3110">
    <property type="match status" value="1"/>
</dbReference>
<dbReference type="InterPro" id="IPR000015">
    <property type="entry name" value="Fimb_usher"/>
</dbReference>
<dbReference type="SUPFAM" id="SSF141729">
    <property type="entry name" value="FimD N-terminal domain-like"/>
    <property type="match status" value="1"/>
</dbReference>
<comment type="subcellular location">
    <subcellularLocation>
        <location evidence="1">Cell outer membrane</location>
        <topology evidence="1">Multi-pass membrane protein</topology>
    </subcellularLocation>
</comment>
<evidence type="ECO:0000256" key="2">
    <source>
        <dbReference type="ARBA" id="ARBA00008064"/>
    </source>
</evidence>
<name>A0AAU7FUD2_9ENTR</name>
<keyword evidence="8" id="KW-0998">Cell outer membrane</keyword>
<feature type="chain" id="PRO_5043986131" evidence="9">
    <location>
        <begin position="35"/>
        <end position="860"/>
    </location>
</feature>
<evidence type="ECO:0000259" key="11">
    <source>
        <dbReference type="Pfam" id="PF13954"/>
    </source>
</evidence>
<evidence type="ECO:0000256" key="7">
    <source>
        <dbReference type="ARBA" id="ARBA00023136"/>
    </source>
</evidence>
<keyword evidence="5" id="KW-0812">Transmembrane</keyword>
<proteinExistence type="inferred from homology"/>
<dbReference type="InterPro" id="IPR042186">
    <property type="entry name" value="FimD_plug_dom"/>
</dbReference>
<keyword evidence="4" id="KW-1134">Transmembrane beta strand</keyword>
<dbReference type="AlphaFoldDB" id="A0AAU7FUD2"/>
<dbReference type="Pfam" id="PF13953">
    <property type="entry name" value="PapC_C"/>
    <property type="match status" value="1"/>
</dbReference>
<dbReference type="InterPro" id="IPR037224">
    <property type="entry name" value="PapC_N_sf"/>
</dbReference>
<evidence type="ECO:0000259" key="10">
    <source>
        <dbReference type="Pfam" id="PF13953"/>
    </source>
</evidence>
<evidence type="ECO:0000256" key="5">
    <source>
        <dbReference type="ARBA" id="ARBA00022692"/>
    </source>
</evidence>
<dbReference type="InterPro" id="IPR025885">
    <property type="entry name" value="PapC_N"/>
</dbReference>
<dbReference type="Pfam" id="PF00577">
    <property type="entry name" value="Usher"/>
    <property type="match status" value="1"/>
</dbReference>
<evidence type="ECO:0000256" key="9">
    <source>
        <dbReference type="SAM" id="SignalP"/>
    </source>
</evidence>
<keyword evidence="7" id="KW-0472">Membrane</keyword>
<keyword evidence="6 9" id="KW-0732">Signal</keyword>
<dbReference type="FunFam" id="2.60.40.3110:FF:000001">
    <property type="entry name" value="Putative fimbrial outer membrane usher"/>
    <property type="match status" value="1"/>
</dbReference>
<sequence length="860" mass="93637">MSARHNKYRLLKKAKSTLGQIIILALCVSGQANAEAEKKAVSFSRGFMNFYNSGLDLSQFDGVDKIQPGDYKLEVFSNLRKLGTWPISFIPAKNKQGVNACMTPEMIIRFDVDTRKLPENWKTGRCLILETLVPGATVTYNQDDERLDVTVPQAMLLNTPEGYISPELWDDGEPTLMASYALSGSSTRNRELGETSNYLFGNLQTAMTLGAWRFVTYDTLNLGNDIDDEGVDHLQAFASRGIAALQSEVVLGDLNTSGEMFDTTAIRGAKLATDDRMLPDSVRYYAPVVRGFANSNATVTIKQSGSTLYEKVVPPGEFAISDLYATGYNGDLEVTVKETDGTINTFTVPYSSVPQLLREGYFRYSLSSGEIRNTYLADAPWMTEGTLQYGLLNNLTGYVGAQTAFDGDYNALLGGVAINTPLGALGLDVTRSYTNFNTGMGSDDCGSLCDMSLRISIAKNLSETGTNFSLVGYRYSSKDYYSLADAVSVKQALEHGNDRYLPERYRERLEANINQMLPAGWGSFYVSGFIGNIWNDELGRTEKSNYALGYNNRFGTSTWGISLGRTNNEDGGHDDTIYLSVSMPLGHRYEKQARLGANFSYNSDEATIRTSLSGSAGERSQYGFSGYFSESSRPETNFGTNLSYVGDSASGGVAFSQSLHSFMGGLNMNGGVVVHRGGINLTPTLGDTIGVIEAKGAEGARVYPDSNAVIKDNGYGIVGYLTPYRYNDVFIDPKGTSMSVDVEDTRKSIVPTAGAAVHIKMETQQKQQTFVRFTHASGQKIPFGASITDGSDATLGMVGQGGLAMLTLPESGKPIVIKWNSNKVMNTCSAEVNHLSDHRKNRNMNKAASFDAIDIICKGL</sequence>
<accession>A0AAU7FUD2</accession>
<dbReference type="EMBL" id="CP157375">
    <property type="protein sequence ID" value="XBM29802.1"/>
    <property type="molecule type" value="Genomic_DNA"/>
</dbReference>
<dbReference type="Gene3D" id="3.10.20.410">
    <property type="match status" value="1"/>
</dbReference>
<organism evidence="12">
    <name type="scientific">Enterobacter cloacae complex sp. Mu1197</name>
    <dbReference type="NCBI Taxonomy" id="3152302"/>
    <lineage>
        <taxon>Bacteria</taxon>
        <taxon>Pseudomonadati</taxon>
        <taxon>Pseudomonadota</taxon>
        <taxon>Gammaproteobacteria</taxon>
        <taxon>Enterobacterales</taxon>
        <taxon>Enterobacteriaceae</taxon>
        <taxon>Enterobacter</taxon>
        <taxon>Enterobacter cloacae complex</taxon>
    </lineage>
</organism>